<proteinExistence type="predicted"/>
<comment type="cofactor">
    <cofactor evidence="1">
        <name>Mn(2+)</name>
        <dbReference type="ChEBI" id="CHEBI:29035"/>
    </cofactor>
</comment>
<dbReference type="OrthoDB" id="1695362at2759"/>
<dbReference type="InterPro" id="IPR039121">
    <property type="entry name" value="NUDT19"/>
</dbReference>
<dbReference type="SUPFAM" id="SSF55811">
    <property type="entry name" value="Nudix"/>
    <property type="match status" value="1"/>
</dbReference>
<evidence type="ECO:0000256" key="4">
    <source>
        <dbReference type="ARBA" id="ARBA00022801"/>
    </source>
</evidence>
<accession>S9TWJ3</accession>
<dbReference type="AlphaFoldDB" id="S9TWJ3"/>
<name>S9TWJ3_9TRYP</name>
<comment type="cofactor">
    <cofactor evidence="2">
        <name>Mg(2+)</name>
        <dbReference type="ChEBI" id="CHEBI:18420"/>
    </cofactor>
</comment>
<dbReference type="InterPro" id="IPR000086">
    <property type="entry name" value="NUDIX_hydrolase_dom"/>
</dbReference>
<evidence type="ECO:0000256" key="2">
    <source>
        <dbReference type="ARBA" id="ARBA00001946"/>
    </source>
</evidence>
<dbReference type="GO" id="GO:0046872">
    <property type="term" value="F:metal ion binding"/>
    <property type="evidence" value="ECO:0007669"/>
    <property type="project" value="UniProtKB-KW"/>
</dbReference>
<reference evidence="8 9" key="1">
    <citation type="journal article" date="2013" name="PLoS ONE">
        <title>Predicting the Proteins of Angomonas deanei, Strigomonas culicis and Their Respective Endosymbionts Reveals New Aspects of the Trypanosomatidae Family.</title>
        <authorList>
            <person name="Motta M.C."/>
            <person name="Martins A.C."/>
            <person name="de Souza S.S."/>
            <person name="Catta-Preta C.M."/>
            <person name="Silva R."/>
            <person name="Klein C.C."/>
            <person name="de Almeida L.G."/>
            <person name="de Lima Cunha O."/>
            <person name="Ciapina L.P."/>
            <person name="Brocchi M."/>
            <person name="Colabardini A.C."/>
            <person name="de Araujo Lima B."/>
            <person name="Machado C.R."/>
            <person name="de Almeida Soares C.M."/>
            <person name="Probst C.M."/>
            <person name="de Menezes C.B."/>
            <person name="Thompson C.E."/>
            <person name="Bartholomeu D.C."/>
            <person name="Gradia D.F."/>
            <person name="Pavoni D.P."/>
            <person name="Grisard E.C."/>
            <person name="Fantinatti-Garboggini F."/>
            <person name="Marchini F.K."/>
            <person name="Rodrigues-Luiz G.F."/>
            <person name="Wagner G."/>
            <person name="Goldman G.H."/>
            <person name="Fietto J.L."/>
            <person name="Elias M.C."/>
            <person name="Goldman M.H."/>
            <person name="Sagot M.F."/>
            <person name="Pereira M."/>
            <person name="Stoco P.H."/>
            <person name="de Mendonca-Neto R.P."/>
            <person name="Teixeira S.M."/>
            <person name="Maciel T.E."/>
            <person name="de Oliveira Mendes T.A."/>
            <person name="Urmenyi T.P."/>
            <person name="de Souza W."/>
            <person name="Schenkman S."/>
            <person name="de Vasconcelos A.T."/>
        </authorList>
    </citation>
    <scope>NUCLEOTIDE SEQUENCE [LARGE SCALE GENOMIC DNA]</scope>
</reference>
<dbReference type="GO" id="GO:0005739">
    <property type="term" value="C:mitochondrion"/>
    <property type="evidence" value="ECO:0007669"/>
    <property type="project" value="TreeGrafter"/>
</dbReference>
<dbReference type="Gene3D" id="3.90.79.10">
    <property type="entry name" value="Nucleoside Triphosphate Pyrophosphohydrolase"/>
    <property type="match status" value="1"/>
</dbReference>
<evidence type="ECO:0000259" key="7">
    <source>
        <dbReference type="PROSITE" id="PS51462"/>
    </source>
</evidence>
<dbReference type="PANTHER" id="PTHR12318:SF0">
    <property type="entry name" value="ACYL-COENZYME A DIPHOSPHATASE NUDT19"/>
    <property type="match status" value="1"/>
</dbReference>
<dbReference type="PANTHER" id="PTHR12318">
    <property type="entry name" value="TESTOSTERONE-REGULATED PROTEIN RP2"/>
    <property type="match status" value="1"/>
</dbReference>
<dbReference type="Proteomes" id="UP000015354">
    <property type="component" value="Unassembled WGS sequence"/>
</dbReference>
<dbReference type="PROSITE" id="PS51462">
    <property type="entry name" value="NUDIX"/>
    <property type="match status" value="1"/>
</dbReference>
<sequence>MYKISKMLRSSPAAESLPRLASTVVILAGKEERSRGSSLAASAVDYEVLMVRRHAKARFIPDAYVFPGGGVDDEDAEAVERYLHRAGLPSPRPDLYSARVASLRELSEETGCVLRPDGSVEAVSTFQQARRGLAPDIYDVEAAPLLTLLGRWITPEGYAFRNDTYFFGAVVDSKESAPQQLALTPDPSEIADIVWIAPDEALRRHEDPRFDFTLPAPTFFLLHALAQERQLARLSGRWEAQRASIREPEVVPITQRVARYNSVENGGRTFFMPGSYYCSLSPSALLRDGHYQYTSLM</sequence>
<keyword evidence="9" id="KW-1185">Reference proteome</keyword>
<dbReference type="EMBL" id="ATMH01008092">
    <property type="protein sequence ID" value="EPY22857.1"/>
    <property type="molecule type" value="Genomic_DNA"/>
</dbReference>
<evidence type="ECO:0000256" key="5">
    <source>
        <dbReference type="ARBA" id="ARBA00022842"/>
    </source>
</evidence>
<keyword evidence="6" id="KW-0464">Manganese</keyword>
<evidence type="ECO:0000313" key="9">
    <source>
        <dbReference type="Proteomes" id="UP000015354"/>
    </source>
</evidence>
<evidence type="ECO:0000256" key="6">
    <source>
        <dbReference type="ARBA" id="ARBA00023211"/>
    </source>
</evidence>
<dbReference type="CDD" id="cd18870">
    <property type="entry name" value="NUDIX_AcylCoAdiphos_Nudt19"/>
    <property type="match status" value="1"/>
</dbReference>
<evidence type="ECO:0000256" key="1">
    <source>
        <dbReference type="ARBA" id="ARBA00001936"/>
    </source>
</evidence>
<protein>
    <submittedName>
        <fullName evidence="8">NUDIX hydrolase</fullName>
    </submittedName>
</protein>
<keyword evidence="4 8" id="KW-0378">Hydrolase</keyword>
<dbReference type="GO" id="GO:0016818">
    <property type="term" value="F:hydrolase activity, acting on acid anhydrides, in phosphorus-containing anhydrides"/>
    <property type="evidence" value="ECO:0007669"/>
    <property type="project" value="InterPro"/>
</dbReference>
<evidence type="ECO:0000256" key="3">
    <source>
        <dbReference type="ARBA" id="ARBA00022723"/>
    </source>
</evidence>
<keyword evidence="3" id="KW-0479">Metal-binding</keyword>
<dbReference type="InterPro" id="IPR015797">
    <property type="entry name" value="NUDIX_hydrolase-like_dom_sf"/>
</dbReference>
<evidence type="ECO:0000313" key="8">
    <source>
        <dbReference type="EMBL" id="EPY22857.1"/>
    </source>
</evidence>
<feature type="domain" description="Nudix hydrolase" evidence="7">
    <location>
        <begin position="17"/>
        <end position="218"/>
    </location>
</feature>
<organism evidence="8 9">
    <name type="scientific">Strigomonas culicis</name>
    <dbReference type="NCBI Taxonomy" id="28005"/>
    <lineage>
        <taxon>Eukaryota</taxon>
        <taxon>Discoba</taxon>
        <taxon>Euglenozoa</taxon>
        <taxon>Kinetoplastea</taxon>
        <taxon>Metakinetoplastina</taxon>
        <taxon>Trypanosomatida</taxon>
        <taxon>Trypanosomatidae</taxon>
        <taxon>Strigomonadinae</taxon>
        <taxon>Strigomonas</taxon>
    </lineage>
</organism>
<keyword evidence="5" id="KW-0460">Magnesium</keyword>
<comment type="caution">
    <text evidence="8">The sequence shown here is derived from an EMBL/GenBank/DDBJ whole genome shotgun (WGS) entry which is preliminary data.</text>
</comment>
<gene>
    <name evidence="8" type="ORF">STCU_08092</name>
</gene>